<dbReference type="OrthoDB" id="9814648at2"/>
<dbReference type="Proteomes" id="UP000278823">
    <property type="component" value="Unassembled WGS sequence"/>
</dbReference>
<evidence type="ECO:0000259" key="2">
    <source>
        <dbReference type="PROSITE" id="PS51186"/>
    </source>
</evidence>
<dbReference type="InterPro" id="IPR019432">
    <property type="entry name" value="Acyltransferase_MbtK/IucB-like"/>
</dbReference>
<dbReference type="RefSeq" id="WP_126925294.1">
    <property type="nucleotide sequence ID" value="NZ_ML133718.1"/>
</dbReference>
<organism evidence="3 4">
    <name type="scientific">Rhizobium vallis</name>
    <dbReference type="NCBI Taxonomy" id="634290"/>
    <lineage>
        <taxon>Bacteria</taxon>
        <taxon>Pseudomonadati</taxon>
        <taxon>Pseudomonadota</taxon>
        <taxon>Alphaproteobacteria</taxon>
        <taxon>Hyphomicrobiales</taxon>
        <taxon>Rhizobiaceae</taxon>
        <taxon>Rhizobium/Agrobacterium group</taxon>
        <taxon>Rhizobium</taxon>
    </lineage>
</organism>
<dbReference type="Pfam" id="PF13523">
    <property type="entry name" value="Acetyltransf_8"/>
    <property type="match status" value="1"/>
</dbReference>
<dbReference type="SMART" id="SM01006">
    <property type="entry name" value="AlcB"/>
    <property type="match status" value="1"/>
</dbReference>
<accession>A0A432PAM2</accession>
<gene>
    <name evidence="3" type="ORF">EFQ99_34260</name>
</gene>
<keyword evidence="3" id="KW-0808">Transferase</keyword>
<dbReference type="Gene3D" id="3.40.630.30">
    <property type="match status" value="1"/>
</dbReference>
<name>A0A432PAM2_9HYPH</name>
<dbReference type="InterPro" id="IPR000182">
    <property type="entry name" value="GNAT_dom"/>
</dbReference>
<dbReference type="PROSITE" id="PS51186">
    <property type="entry name" value="GNAT"/>
    <property type="match status" value="1"/>
</dbReference>
<dbReference type="AlphaFoldDB" id="A0A432PAM2"/>
<dbReference type="SUPFAM" id="SSF55729">
    <property type="entry name" value="Acyl-CoA N-acyltransferases (Nat)"/>
    <property type="match status" value="1"/>
</dbReference>
<comment type="pathway">
    <text evidence="1">Siderophore biosynthesis.</text>
</comment>
<dbReference type="GO" id="GO:0016747">
    <property type="term" value="F:acyltransferase activity, transferring groups other than amino-acyl groups"/>
    <property type="evidence" value="ECO:0007669"/>
    <property type="project" value="InterPro"/>
</dbReference>
<dbReference type="InterPro" id="IPR016181">
    <property type="entry name" value="Acyl_CoA_acyltransferase"/>
</dbReference>
<reference evidence="4" key="1">
    <citation type="submission" date="2018-11" db="EMBL/GenBank/DDBJ databases">
        <title>Rhizobium chutanense sp. nov., isolated from root nodules of Phaseolus vulgaris in China.</title>
        <authorList>
            <person name="Huo Y."/>
        </authorList>
    </citation>
    <scope>NUCLEOTIDE SEQUENCE [LARGE SCALE GENOMIC DNA]</scope>
    <source>
        <strain evidence="4">CCBAU 65647</strain>
    </source>
</reference>
<comment type="caution">
    <text evidence="3">The sequence shown here is derived from an EMBL/GenBank/DDBJ whole genome shotgun (WGS) entry which is preliminary data.</text>
</comment>
<feature type="domain" description="N-acetyltransferase" evidence="2">
    <location>
        <begin position="2"/>
        <end position="168"/>
    </location>
</feature>
<proteinExistence type="predicted"/>
<evidence type="ECO:0000313" key="3">
    <source>
        <dbReference type="EMBL" id="RUM17502.1"/>
    </source>
</evidence>
<sequence>MIDFRPLTEMDFPKLCDWLNRPHMRAHYQKVPIDIADIERKYSPRLSPGHPTRCHVACYRGEPFGKIQGYLLQDYPEFAAEIGEDDGVAIDLFIGDERFMGQGLGRAMLASYVQDVVPSLFSETLNCFICHAKANETAIRCSLSAGFRPHREVIEGGQASLLLIFDRLT</sequence>
<dbReference type="EMBL" id="RJTH01000035">
    <property type="protein sequence ID" value="RUM17502.1"/>
    <property type="molecule type" value="Genomic_DNA"/>
</dbReference>
<keyword evidence="4" id="KW-1185">Reference proteome</keyword>
<protein>
    <submittedName>
        <fullName evidence="3">GNAT family N-acetyltransferase</fullName>
    </submittedName>
</protein>
<evidence type="ECO:0000256" key="1">
    <source>
        <dbReference type="ARBA" id="ARBA00004924"/>
    </source>
</evidence>
<dbReference type="GO" id="GO:0019290">
    <property type="term" value="P:siderophore biosynthetic process"/>
    <property type="evidence" value="ECO:0007669"/>
    <property type="project" value="InterPro"/>
</dbReference>
<evidence type="ECO:0000313" key="4">
    <source>
        <dbReference type="Proteomes" id="UP000278823"/>
    </source>
</evidence>